<keyword evidence="1" id="KW-0472">Membrane</keyword>
<feature type="transmembrane region" description="Helical" evidence="1">
    <location>
        <begin position="241"/>
        <end position="261"/>
    </location>
</feature>
<dbReference type="EMBL" id="AYKW01000045">
    <property type="protein sequence ID" value="PIL25901.1"/>
    <property type="molecule type" value="Genomic_DNA"/>
</dbReference>
<dbReference type="PANTHER" id="PTHR40465:SF1">
    <property type="entry name" value="DUF6534 DOMAIN-CONTAINING PROTEIN"/>
    <property type="match status" value="1"/>
</dbReference>
<name>A0A2G8RWK9_9APHY</name>
<dbReference type="STRING" id="1077348.A0A2G8RWK9"/>
<evidence type="ECO:0000256" key="1">
    <source>
        <dbReference type="SAM" id="Phobius"/>
    </source>
</evidence>
<feature type="domain" description="DUF6534" evidence="2">
    <location>
        <begin position="178"/>
        <end position="266"/>
    </location>
</feature>
<evidence type="ECO:0000313" key="4">
    <source>
        <dbReference type="Proteomes" id="UP000230002"/>
    </source>
</evidence>
<dbReference type="Proteomes" id="UP000230002">
    <property type="component" value="Unassembled WGS sequence"/>
</dbReference>
<evidence type="ECO:0000313" key="3">
    <source>
        <dbReference type="EMBL" id="PIL25901.1"/>
    </source>
</evidence>
<dbReference type="InterPro" id="IPR045339">
    <property type="entry name" value="DUF6534"/>
</dbReference>
<feature type="transmembrane region" description="Helical" evidence="1">
    <location>
        <begin position="20"/>
        <end position="43"/>
    </location>
</feature>
<dbReference type="Pfam" id="PF20152">
    <property type="entry name" value="DUF6534"/>
    <property type="match status" value="1"/>
</dbReference>
<sequence length="351" mass="38181">MDPSSTSLPSTIPHIPMDKLFGSVLIGTFLGLVFYGITLHQFYRYSRMYPSDMMILKVAVLLTVMLETVHVALSCHTWLANSTYPMNLLILNATSYYFLISSFFQPEKLGVATHPMEWLPVTSVGLDSIPLYLDIVTDQWSTSNDSSRTPRRYIDTDSGFSGQFVANTWLIACASGLAVCADTIITTVLIIVLRKNRSGIKSTDSLMDVLVLYTITTGLITSLSMLSLFLVVTIAPTEDGIYTAISVLVTKLYANTLLAALNSRRSLHDRAARTITGTDVFGTGIEFRGPERGANTTQATVPVAIELRGNLHSNGTDSYTSGGFGTESAAKSKLEAGPGITMQRDVVVDMC</sequence>
<dbReference type="OrthoDB" id="3190888at2759"/>
<protein>
    <recommendedName>
        <fullName evidence="2">DUF6534 domain-containing protein</fullName>
    </recommendedName>
</protein>
<accession>A0A2G8RWK9</accession>
<feature type="transmembrane region" description="Helical" evidence="1">
    <location>
        <begin position="55"/>
        <end position="79"/>
    </location>
</feature>
<dbReference type="AlphaFoldDB" id="A0A2G8RWK9"/>
<reference evidence="3 4" key="1">
    <citation type="journal article" date="2015" name="Sci. Rep.">
        <title>Chromosome-level genome map provides insights into diverse defense mechanisms in the medicinal fungus Ganoderma sinense.</title>
        <authorList>
            <person name="Zhu Y."/>
            <person name="Xu J."/>
            <person name="Sun C."/>
            <person name="Zhou S."/>
            <person name="Xu H."/>
            <person name="Nelson D.R."/>
            <person name="Qian J."/>
            <person name="Song J."/>
            <person name="Luo H."/>
            <person name="Xiang L."/>
            <person name="Li Y."/>
            <person name="Xu Z."/>
            <person name="Ji A."/>
            <person name="Wang L."/>
            <person name="Lu S."/>
            <person name="Hayward A."/>
            <person name="Sun W."/>
            <person name="Li X."/>
            <person name="Schwartz D.C."/>
            <person name="Wang Y."/>
            <person name="Chen S."/>
        </authorList>
    </citation>
    <scope>NUCLEOTIDE SEQUENCE [LARGE SCALE GENOMIC DNA]</scope>
    <source>
        <strain evidence="3 4">ZZ0214-1</strain>
    </source>
</reference>
<evidence type="ECO:0000259" key="2">
    <source>
        <dbReference type="Pfam" id="PF20152"/>
    </source>
</evidence>
<feature type="transmembrane region" description="Helical" evidence="1">
    <location>
        <begin position="205"/>
        <end position="235"/>
    </location>
</feature>
<comment type="caution">
    <text evidence="3">The sequence shown here is derived from an EMBL/GenBank/DDBJ whole genome shotgun (WGS) entry which is preliminary data.</text>
</comment>
<organism evidence="3 4">
    <name type="scientific">Ganoderma sinense ZZ0214-1</name>
    <dbReference type="NCBI Taxonomy" id="1077348"/>
    <lineage>
        <taxon>Eukaryota</taxon>
        <taxon>Fungi</taxon>
        <taxon>Dikarya</taxon>
        <taxon>Basidiomycota</taxon>
        <taxon>Agaricomycotina</taxon>
        <taxon>Agaricomycetes</taxon>
        <taxon>Polyporales</taxon>
        <taxon>Polyporaceae</taxon>
        <taxon>Ganoderma</taxon>
    </lineage>
</organism>
<feature type="transmembrane region" description="Helical" evidence="1">
    <location>
        <begin position="169"/>
        <end position="193"/>
    </location>
</feature>
<keyword evidence="1" id="KW-0812">Transmembrane</keyword>
<dbReference type="PANTHER" id="PTHR40465">
    <property type="entry name" value="CHROMOSOME 1, WHOLE GENOME SHOTGUN SEQUENCE"/>
    <property type="match status" value="1"/>
</dbReference>
<gene>
    <name evidence="3" type="ORF">GSI_11654</name>
</gene>
<keyword evidence="4" id="KW-1185">Reference proteome</keyword>
<keyword evidence="1" id="KW-1133">Transmembrane helix</keyword>
<proteinExistence type="predicted"/>